<dbReference type="RefSeq" id="WP_307527270.1">
    <property type="nucleotide sequence ID" value="NZ_JAUSZI010000002.1"/>
</dbReference>
<evidence type="ECO:0000313" key="2">
    <source>
        <dbReference type="Proteomes" id="UP001230328"/>
    </source>
</evidence>
<accession>A0ABU0T618</accession>
<reference evidence="1 2" key="1">
    <citation type="submission" date="2023-07" db="EMBL/GenBank/DDBJ databases">
        <title>Comparative genomics of wheat-associated soil bacteria to identify genetic determinants of phenazine resistance.</title>
        <authorList>
            <person name="Mouncey N."/>
        </authorList>
    </citation>
    <scope>NUCLEOTIDE SEQUENCE [LARGE SCALE GENOMIC DNA]</scope>
    <source>
        <strain evidence="1 2">V2I4</strain>
    </source>
</reference>
<proteinExistence type="predicted"/>
<name>A0ABU0T618_9ACTN</name>
<keyword evidence="2" id="KW-1185">Reference proteome</keyword>
<gene>
    <name evidence="1" type="ORF">QF035_008837</name>
</gene>
<organism evidence="1 2">
    <name type="scientific">Streptomyces umbrinus</name>
    <dbReference type="NCBI Taxonomy" id="67370"/>
    <lineage>
        <taxon>Bacteria</taxon>
        <taxon>Bacillati</taxon>
        <taxon>Actinomycetota</taxon>
        <taxon>Actinomycetes</taxon>
        <taxon>Kitasatosporales</taxon>
        <taxon>Streptomycetaceae</taxon>
        <taxon>Streptomyces</taxon>
        <taxon>Streptomyces phaeochromogenes group</taxon>
    </lineage>
</organism>
<evidence type="ECO:0000313" key="1">
    <source>
        <dbReference type="EMBL" id="MDQ1031255.1"/>
    </source>
</evidence>
<protein>
    <submittedName>
        <fullName evidence="1">Uncharacterized protein</fullName>
    </submittedName>
</protein>
<sequence>MSGYGSKRAVRELIIETLEKEGRNPHAYNIAGIMRDAFYDRGPGHGYGAESEEHWHAAVKKYRRAFGVGDLVRVVLEVDGQTEFHYGTIAQFRKANGGSYRATPVKPHSAYVELEHQASYGRTVPLDEVTPILDDFEFIWDAVEVHRGAFGPAGMLWCMGCPRPYPKPAEVKVVHKATGVKTQLCKEHNDEEQWARLGHRPMWDARGCREEIQALVRNPGEITGPADDADACALRQFADVFPYLVPEKAAELYAQWKENQSAQVAA</sequence>
<comment type="caution">
    <text evidence="1">The sequence shown here is derived from an EMBL/GenBank/DDBJ whole genome shotgun (WGS) entry which is preliminary data.</text>
</comment>
<dbReference type="Proteomes" id="UP001230328">
    <property type="component" value="Unassembled WGS sequence"/>
</dbReference>
<dbReference type="EMBL" id="JAUSZI010000002">
    <property type="protein sequence ID" value="MDQ1031255.1"/>
    <property type="molecule type" value="Genomic_DNA"/>
</dbReference>